<feature type="region of interest" description="Disordered" evidence="3">
    <location>
        <begin position="409"/>
        <end position="428"/>
    </location>
</feature>
<dbReference type="AlphaFoldDB" id="A0AAW9WPH2"/>
<feature type="compositionally biased region" description="Basic and acidic residues" evidence="3">
    <location>
        <begin position="356"/>
        <end position="365"/>
    </location>
</feature>
<protein>
    <submittedName>
        <fullName evidence="6">Serine hydrolase</fullName>
    </submittedName>
</protein>
<dbReference type="PANTHER" id="PTHR46825">
    <property type="entry name" value="D-ALANYL-D-ALANINE-CARBOXYPEPTIDASE/ENDOPEPTIDASE AMPH"/>
    <property type="match status" value="1"/>
</dbReference>
<dbReference type="GO" id="GO:0016787">
    <property type="term" value="F:hydrolase activity"/>
    <property type="evidence" value="ECO:0007669"/>
    <property type="project" value="UniProtKB-KW"/>
</dbReference>
<feature type="signal peptide" evidence="4">
    <location>
        <begin position="1"/>
        <end position="25"/>
    </location>
</feature>
<keyword evidence="2" id="KW-0472">Membrane</keyword>
<dbReference type="InterPro" id="IPR050491">
    <property type="entry name" value="AmpC-like"/>
</dbReference>
<proteinExistence type="predicted"/>
<evidence type="ECO:0000256" key="4">
    <source>
        <dbReference type="SAM" id="SignalP"/>
    </source>
</evidence>
<keyword evidence="6" id="KW-0378">Hydrolase</keyword>
<dbReference type="Proteomes" id="UP000434223">
    <property type="component" value="Unassembled WGS sequence"/>
</dbReference>
<evidence type="ECO:0000313" key="6">
    <source>
        <dbReference type="EMBL" id="MUB66293.1"/>
    </source>
</evidence>
<evidence type="ECO:0000259" key="5">
    <source>
        <dbReference type="Pfam" id="PF00144"/>
    </source>
</evidence>
<feature type="region of interest" description="Disordered" evidence="3">
    <location>
        <begin position="355"/>
        <end position="374"/>
    </location>
</feature>
<dbReference type="InterPro" id="IPR001466">
    <property type="entry name" value="Beta-lactam-related"/>
</dbReference>
<dbReference type="InterPro" id="IPR012338">
    <property type="entry name" value="Beta-lactam/transpept-like"/>
</dbReference>
<dbReference type="EMBL" id="WNME01000024">
    <property type="protein sequence ID" value="MUB66293.1"/>
    <property type="molecule type" value="Genomic_DNA"/>
</dbReference>
<dbReference type="PANTHER" id="PTHR46825:SF11">
    <property type="entry name" value="PENICILLIN-BINDING PROTEIN 4"/>
    <property type="match status" value="1"/>
</dbReference>
<reference evidence="6 7" key="1">
    <citation type="submission" date="2019-09" db="EMBL/GenBank/DDBJ databases">
        <title>Draft genome sequencing of Hungatella hathewayi 123Y-2.</title>
        <authorList>
            <person name="Lv Q."/>
            <person name="Li S."/>
        </authorList>
    </citation>
    <scope>NUCLEOTIDE SEQUENCE [LARGE SCALE GENOMIC DNA]</scope>
    <source>
        <strain evidence="6 7">123Y-2</strain>
    </source>
</reference>
<evidence type="ECO:0000313" key="7">
    <source>
        <dbReference type="Proteomes" id="UP000434223"/>
    </source>
</evidence>
<accession>A0AAW9WPH2</accession>
<feature type="domain" description="Beta-lactamase-related" evidence="5">
    <location>
        <begin position="44"/>
        <end position="322"/>
    </location>
</feature>
<comment type="subcellular location">
    <subcellularLocation>
        <location evidence="1">Membrane</location>
    </subcellularLocation>
</comment>
<feature type="chain" id="PRO_5043477411" evidence="4">
    <location>
        <begin position="26"/>
        <end position="694"/>
    </location>
</feature>
<sequence>MMRMKKRWRYITAALTAAAVCSGMAGWGQMTCLAKETAPAEPLMYGIGSTSKVVTAAAVMKLADEGLIDIKKPLTTYIPEFEMADERYRLITPEMLLDHSSGLPGSTLNNAMLLGDNDTENHDMLLERLKKQRLKSDPGEIQVYCNDGFTLAEILTERVTGLSFTEYVEREFADQLGLTQFKTPQSSNLSGRLAKIYDAGSGGELPAENANVIGSGGIYATAMDLCRFSEIFMRNRSGNARLLSDGALTAMETSRYHEEINPKGCDTTLSYGLGWDSVETYPFSRYGIKALVKGGDTNFYHGSLTVLPEEQISCAVLTSGGSSTLNQLAVQEIVMTYLDEVGRIEREEEENVSWEADVRKGKDTDPAVSAETEVSAEMTVPADIAERSGWYAGSDLLKLSVSGDGKMTIASEGSGRRREQVYQPGTDGGFYSTDGNYISASGELSKGSGGRIGRTRLSFQEGKQGREYLMAESMEVYPGLGRVATYLPVGTRYTGNVPSEAAVSAWKELDGQEYYLISEKYDSAAWLKRFMVKPLLLDEPEGILSFENLELRMAVVSDETHADFFTEVPGQAGRDLNDYTRKEENGKQILESGSFRYMAAEDAEAFPDSTCEVTLGAAGEAVWLTTGDVNQNRRVLIEKPENGAWYLYDHSGREMKCVSSSWTMEKDRPFYLPEDGRVVLAGEAGAVFAVRYLD</sequence>
<dbReference type="GO" id="GO:0016020">
    <property type="term" value="C:membrane"/>
    <property type="evidence" value="ECO:0007669"/>
    <property type="project" value="UniProtKB-SubCell"/>
</dbReference>
<evidence type="ECO:0000256" key="1">
    <source>
        <dbReference type="ARBA" id="ARBA00004370"/>
    </source>
</evidence>
<organism evidence="6 7">
    <name type="scientific">Hungatella hathewayi</name>
    <dbReference type="NCBI Taxonomy" id="154046"/>
    <lineage>
        <taxon>Bacteria</taxon>
        <taxon>Bacillati</taxon>
        <taxon>Bacillota</taxon>
        <taxon>Clostridia</taxon>
        <taxon>Lachnospirales</taxon>
        <taxon>Lachnospiraceae</taxon>
        <taxon>Hungatella</taxon>
    </lineage>
</organism>
<name>A0AAW9WPH2_9FIRM</name>
<evidence type="ECO:0000256" key="3">
    <source>
        <dbReference type="SAM" id="MobiDB-lite"/>
    </source>
</evidence>
<dbReference type="Pfam" id="PF00144">
    <property type="entry name" value="Beta-lactamase"/>
    <property type="match status" value="1"/>
</dbReference>
<dbReference type="Gene3D" id="3.40.710.10">
    <property type="entry name" value="DD-peptidase/beta-lactamase superfamily"/>
    <property type="match status" value="1"/>
</dbReference>
<comment type="caution">
    <text evidence="6">The sequence shown here is derived from an EMBL/GenBank/DDBJ whole genome shotgun (WGS) entry which is preliminary data.</text>
</comment>
<dbReference type="SUPFAM" id="SSF56601">
    <property type="entry name" value="beta-lactamase/transpeptidase-like"/>
    <property type="match status" value="1"/>
</dbReference>
<keyword evidence="4" id="KW-0732">Signal</keyword>
<evidence type="ECO:0000256" key="2">
    <source>
        <dbReference type="ARBA" id="ARBA00023136"/>
    </source>
</evidence>
<gene>
    <name evidence="6" type="ORF">GNE07_25060</name>
</gene>